<feature type="compositionally biased region" description="Low complexity" evidence="1">
    <location>
        <begin position="124"/>
        <end position="143"/>
    </location>
</feature>
<comment type="caution">
    <text evidence="2">The sequence shown here is derived from an EMBL/GenBank/DDBJ whole genome shotgun (WGS) entry which is preliminary data.</text>
</comment>
<protein>
    <submittedName>
        <fullName evidence="2">Multidrug DMT transporter</fullName>
    </submittedName>
</protein>
<evidence type="ECO:0000313" key="3">
    <source>
        <dbReference type="Proteomes" id="UP000286287"/>
    </source>
</evidence>
<dbReference type="OrthoDB" id="69167at2"/>
<sequence length="162" mass="17385">MDTLKKAGLMTQHLDLFRHMQDLRSLLQLAAHMEERGDRAALIGQEGLTLIGTDTVSDASITTSKGATITAPVAYRLMAQLKGFDDEEYTVNRKELAALNARAVAELESSDALRAFADTLARISAAPQTPAQPAQSAEPAQAERPARGRRGAEEQTGEQPAA</sequence>
<dbReference type="AlphaFoldDB" id="A0A418VA10"/>
<proteinExistence type="predicted"/>
<dbReference type="EMBL" id="QYUJ01000014">
    <property type="protein sequence ID" value="RJF72923.1"/>
    <property type="molecule type" value="Genomic_DNA"/>
</dbReference>
<accession>A0A418VA10</accession>
<feature type="compositionally biased region" description="Basic and acidic residues" evidence="1">
    <location>
        <begin position="144"/>
        <end position="153"/>
    </location>
</feature>
<organism evidence="2 3">
    <name type="scientific">Deinococcus cavernae</name>
    <dbReference type="NCBI Taxonomy" id="2320857"/>
    <lineage>
        <taxon>Bacteria</taxon>
        <taxon>Thermotogati</taxon>
        <taxon>Deinococcota</taxon>
        <taxon>Deinococci</taxon>
        <taxon>Deinococcales</taxon>
        <taxon>Deinococcaceae</taxon>
        <taxon>Deinococcus</taxon>
    </lineage>
</organism>
<dbReference type="Pfam" id="PF26517">
    <property type="entry name" value="DDRD"/>
    <property type="match status" value="1"/>
</dbReference>
<evidence type="ECO:0000313" key="2">
    <source>
        <dbReference type="EMBL" id="RJF72923.1"/>
    </source>
</evidence>
<keyword evidence="3" id="KW-1185">Reference proteome</keyword>
<dbReference type="InterPro" id="IPR058793">
    <property type="entry name" value="DDRD"/>
</dbReference>
<reference evidence="2 3" key="1">
    <citation type="submission" date="2018-09" db="EMBL/GenBank/DDBJ databases">
        <authorList>
            <person name="Zhu H."/>
        </authorList>
    </citation>
    <scope>NUCLEOTIDE SEQUENCE [LARGE SCALE GENOMIC DNA]</scope>
    <source>
        <strain evidence="2 3">K2S05-167</strain>
    </source>
</reference>
<dbReference type="RefSeq" id="WP_119765518.1">
    <property type="nucleotide sequence ID" value="NZ_QYUJ01000014.1"/>
</dbReference>
<dbReference type="Proteomes" id="UP000286287">
    <property type="component" value="Unassembled WGS sequence"/>
</dbReference>
<name>A0A418VA10_9DEIO</name>
<gene>
    <name evidence="2" type="ORF">D3875_16615</name>
</gene>
<evidence type="ECO:0000256" key="1">
    <source>
        <dbReference type="SAM" id="MobiDB-lite"/>
    </source>
</evidence>
<feature type="region of interest" description="Disordered" evidence="1">
    <location>
        <begin position="124"/>
        <end position="162"/>
    </location>
</feature>